<accession>A0A179UUC5</accession>
<dbReference type="AlphaFoldDB" id="A0A179UUC5"/>
<dbReference type="RefSeq" id="XP_031579491.1">
    <property type="nucleotide sequence ID" value="XM_031722656.1"/>
</dbReference>
<feature type="region of interest" description="Disordered" evidence="1">
    <location>
        <begin position="146"/>
        <end position="233"/>
    </location>
</feature>
<dbReference type="SUPFAM" id="SSF88697">
    <property type="entry name" value="PUA domain-like"/>
    <property type="match status" value="1"/>
</dbReference>
<dbReference type="EMBL" id="GG657461">
    <property type="protein sequence ID" value="OAT10758.1"/>
    <property type="molecule type" value="Genomic_DNA"/>
</dbReference>
<feature type="compositionally biased region" description="Basic residues" evidence="1">
    <location>
        <begin position="191"/>
        <end position="202"/>
    </location>
</feature>
<evidence type="ECO:0000313" key="3">
    <source>
        <dbReference type="Proteomes" id="UP000002038"/>
    </source>
</evidence>
<keyword evidence="3" id="KW-1185">Reference proteome</keyword>
<protein>
    <submittedName>
        <fullName evidence="2">Uncharacterized protein</fullName>
    </submittedName>
</protein>
<evidence type="ECO:0000256" key="1">
    <source>
        <dbReference type="SAM" id="MobiDB-lite"/>
    </source>
</evidence>
<feature type="compositionally biased region" description="Polar residues" evidence="1">
    <location>
        <begin position="146"/>
        <end position="158"/>
    </location>
</feature>
<gene>
    <name evidence="2" type="ORF">BDBG_06559</name>
</gene>
<dbReference type="KEGG" id="bgh:BDBG_06559"/>
<dbReference type="InterPro" id="IPR015947">
    <property type="entry name" value="PUA-like_sf"/>
</dbReference>
<name>A0A179UUC5_BLAGS</name>
<proteinExistence type="predicted"/>
<dbReference type="Proteomes" id="UP000002038">
    <property type="component" value="Unassembled WGS sequence"/>
</dbReference>
<organism evidence="2 3">
    <name type="scientific">Blastomyces gilchristii (strain SLH14081)</name>
    <name type="common">Blastomyces dermatitidis</name>
    <dbReference type="NCBI Taxonomy" id="559298"/>
    <lineage>
        <taxon>Eukaryota</taxon>
        <taxon>Fungi</taxon>
        <taxon>Dikarya</taxon>
        <taxon>Ascomycota</taxon>
        <taxon>Pezizomycotina</taxon>
        <taxon>Eurotiomycetes</taxon>
        <taxon>Eurotiomycetidae</taxon>
        <taxon>Onygenales</taxon>
        <taxon>Ajellomycetaceae</taxon>
        <taxon>Blastomyces</taxon>
    </lineage>
</organism>
<dbReference type="GeneID" id="8509095"/>
<evidence type="ECO:0000313" key="2">
    <source>
        <dbReference type="EMBL" id="OAT10758.1"/>
    </source>
</evidence>
<reference evidence="3" key="1">
    <citation type="journal article" date="2015" name="PLoS Genet.">
        <title>The dynamic genome and transcriptome of the human fungal pathogen Blastomyces and close relative Emmonsia.</title>
        <authorList>
            <person name="Munoz J.F."/>
            <person name="Gauthier G.M."/>
            <person name="Desjardins C.A."/>
            <person name="Gallo J.E."/>
            <person name="Holder J."/>
            <person name="Sullivan T.D."/>
            <person name="Marty A.J."/>
            <person name="Carmen J.C."/>
            <person name="Chen Z."/>
            <person name="Ding L."/>
            <person name="Gujja S."/>
            <person name="Magrini V."/>
            <person name="Misas E."/>
            <person name="Mitreva M."/>
            <person name="Priest M."/>
            <person name="Saif S."/>
            <person name="Whiston E.A."/>
            <person name="Young S."/>
            <person name="Zeng Q."/>
            <person name="Goldman W.E."/>
            <person name="Mardis E.R."/>
            <person name="Taylor J.W."/>
            <person name="McEwen J.G."/>
            <person name="Clay O.K."/>
            <person name="Klein B.S."/>
            <person name="Cuomo C.A."/>
        </authorList>
    </citation>
    <scope>NUCLEOTIDE SEQUENCE [LARGE SCALE GENOMIC DNA]</scope>
    <source>
        <strain evidence="3">SLH14081</strain>
    </source>
</reference>
<sequence length="233" mass="26148">MATRGFKSDIVIALHPQHVANIVLRVKNHEFRKYLLPPHIKRLWIYETSPASAIKYVATISAGKQPGEIRDSSGLRNDEFDQGKLEHLARYAYEIQKLEALPKIISLSDLKQNGWLNGPPQKYCYVKDAMDQALSALPLSLVFESTSSRRVPGHSSNLEIEPNQEKNQVQPRGIVKGQKHNTSHQSTPTPRSRHRLGVRKSRKVEGPGKAKVGSQPHWLGSATKALDDRQQEG</sequence>
<dbReference type="VEuPathDB" id="FungiDB:BDBG_06559"/>